<name>A0A450WD80_9GAMM</name>
<proteinExistence type="predicted"/>
<dbReference type="AlphaFoldDB" id="A0A450WD80"/>
<sequence length="87" mass="9538">MRKGSDPNRFARAWLAAGAKGSAVRGFVMEETRALRECALDARKMPGRNAAGSFFRPGDLPNRGEQLGYDTWDTIQHTKALCVSPQA</sequence>
<protein>
    <submittedName>
        <fullName evidence="1">Uncharacterized protein</fullName>
    </submittedName>
</protein>
<gene>
    <name evidence="1" type="ORF">BECKLFY1418C_GA0070996_101226</name>
</gene>
<evidence type="ECO:0000313" key="1">
    <source>
        <dbReference type="EMBL" id="VFK15003.1"/>
    </source>
</evidence>
<accession>A0A450WD80</accession>
<organism evidence="1">
    <name type="scientific">Candidatus Kentrum sp. LFY</name>
    <dbReference type="NCBI Taxonomy" id="2126342"/>
    <lineage>
        <taxon>Bacteria</taxon>
        <taxon>Pseudomonadati</taxon>
        <taxon>Pseudomonadota</taxon>
        <taxon>Gammaproteobacteria</taxon>
        <taxon>Candidatus Kentrum</taxon>
    </lineage>
</organism>
<reference evidence="1" key="1">
    <citation type="submission" date="2019-02" db="EMBL/GenBank/DDBJ databases">
        <authorList>
            <person name="Gruber-Vodicka R. H."/>
            <person name="Seah K. B. B."/>
        </authorList>
    </citation>
    <scope>NUCLEOTIDE SEQUENCE</scope>
    <source>
        <strain evidence="1">BECK_BY7</strain>
    </source>
</reference>
<dbReference type="EMBL" id="CAADFN010000012">
    <property type="protein sequence ID" value="VFK15003.1"/>
    <property type="molecule type" value="Genomic_DNA"/>
</dbReference>